<keyword evidence="1" id="KW-0732">Signal</keyword>
<dbReference type="AlphaFoldDB" id="A0A438EKK0"/>
<reference evidence="2 3" key="1">
    <citation type="journal article" date="2018" name="PLoS Genet.">
        <title>Population sequencing reveals clonal diversity and ancestral inbreeding in the grapevine cultivar Chardonnay.</title>
        <authorList>
            <person name="Roach M.J."/>
            <person name="Johnson D.L."/>
            <person name="Bohlmann J."/>
            <person name="van Vuuren H.J."/>
            <person name="Jones S.J."/>
            <person name="Pretorius I.S."/>
            <person name="Schmidt S.A."/>
            <person name="Borneman A.R."/>
        </authorList>
    </citation>
    <scope>NUCLEOTIDE SEQUENCE [LARGE SCALE GENOMIC DNA]</scope>
    <source>
        <strain evidence="3">cv. Chardonnay</strain>
        <tissue evidence="2">Leaf</tissue>
    </source>
</reference>
<feature type="signal peptide" evidence="1">
    <location>
        <begin position="1"/>
        <end position="21"/>
    </location>
</feature>
<evidence type="ECO:0000313" key="2">
    <source>
        <dbReference type="EMBL" id="RVW48254.1"/>
    </source>
</evidence>
<evidence type="ECO:0000256" key="1">
    <source>
        <dbReference type="SAM" id="SignalP"/>
    </source>
</evidence>
<name>A0A438EKK0_VITVI</name>
<organism evidence="2 3">
    <name type="scientific">Vitis vinifera</name>
    <name type="common">Grape</name>
    <dbReference type="NCBI Taxonomy" id="29760"/>
    <lineage>
        <taxon>Eukaryota</taxon>
        <taxon>Viridiplantae</taxon>
        <taxon>Streptophyta</taxon>
        <taxon>Embryophyta</taxon>
        <taxon>Tracheophyta</taxon>
        <taxon>Spermatophyta</taxon>
        <taxon>Magnoliopsida</taxon>
        <taxon>eudicotyledons</taxon>
        <taxon>Gunneridae</taxon>
        <taxon>Pentapetalae</taxon>
        <taxon>rosids</taxon>
        <taxon>Vitales</taxon>
        <taxon>Vitaceae</taxon>
        <taxon>Viteae</taxon>
        <taxon>Vitis</taxon>
    </lineage>
</organism>
<feature type="chain" id="PRO_5019366450" evidence="1">
    <location>
        <begin position="22"/>
        <end position="69"/>
    </location>
</feature>
<dbReference type="EMBL" id="QGNW01001255">
    <property type="protein sequence ID" value="RVW48254.1"/>
    <property type="molecule type" value="Genomic_DNA"/>
</dbReference>
<comment type="caution">
    <text evidence="2">The sequence shown here is derived from an EMBL/GenBank/DDBJ whole genome shotgun (WGS) entry which is preliminary data.</text>
</comment>
<evidence type="ECO:0000313" key="3">
    <source>
        <dbReference type="Proteomes" id="UP000288805"/>
    </source>
</evidence>
<gene>
    <name evidence="2" type="ORF">CK203_069560</name>
</gene>
<protein>
    <submittedName>
        <fullName evidence="2">Uncharacterized protein</fullName>
    </submittedName>
</protein>
<proteinExistence type="predicted"/>
<accession>A0A438EKK0</accession>
<dbReference type="Proteomes" id="UP000288805">
    <property type="component" value="Unassembled WGS sequence"/>
</dbReference>
<sequence>MGALQAMVVCLFLVRACTTNAQVEQWKSATATYSKETDALNHNWCLWLWGPSQDQLWKVQCWTQYHVVQ</sequence>